<dbReference type="AlphaFoldDB" id="A0A1I2YNL0"/>
<name>A0A1I2YNL0_9FIRM</name>
<dbReference type="GO" id="GO:0016491">
    <property type="term" value="F:oxidoreductase activity"/>
    <property type="evidence" value="ECO:0007669"/>
    <property type="project" value="UniProtKB-KW"/>
</dbReference>
<evidence type="ECO:0000313" key="4">
    <source>
        <dbReference type="Proteomes" id="UP000199337"/>
    </source>
</evidence>
<evidence type="ECO:0000256" key="2">
    <source>
        <dbReference type="ARBA" id="ARBA00023002"/>
    </source>
</evidence>
<accession>A0A1I2YNL0</accession>
<dbReference type="Gene3D" id="3.30.1370.60">
    <property type="entry name" value="Hypothetical oxidoreductase yiak, domain 2"/>
    <property type="match status" value="1"/>
</dbReference>
<proteinExistence type="inferred from homology"/>
<dbReference type="InterPro" id="IPR003767">
    <property type="entry name" value="Malate/L-lactate_DH-like"/>
</dbReference>
<dbReference type="InterPro" id="IPR036111">
    <property type="entry name" value="Mal/L-sulfo/L-lacto_DH-like_sf"/>
</dbReference>
<dbReference type="OrthoDB" id="9769447at2"/>
<dbReference type="PANTHER" id="PTHR11091">
    <property type="entry name" value="OXIDOREDUCTASE-RELATED"/>
    <property type="match status" value="1"/>
</dbReference>
<dbReference type="RefSeq" id="WP_092474613.1">
    <property type="nucleotide sequence ID" value="NZ_FOOX01000022.1"/>
</dbReference>
<evidence type="ECO:0000313" key="3">
    <source>
        <dbReference type="EMBL" id="SFH27090.1"/>
    </source>
</evidence>
<reference evidence="4" key="1">
    <citation type="submission" date="2016-10" db="EMBL/GenBank/DDBJ databases">
        <authorList>
            <person name="Varghese N."/>
            <person name="Submissions S."/>
        </authorList>
    </citation>
    <scope>NUCLEOTIDE SEQUENCE [LARGE SCALE GENOMIC DNA]</scope>
    <source>
        <strain evidence="4">DSM 17038</strain>
    </source>
</reference>
<keyword evidence="2" id="KW-0560">Oxidoreductase</keyword>
<sequence>MKYNIAAIDLKNFCLNLLKGAGVSSKDAEIVAGVLVDTSLDGIDTHGISRLPVYLTRLQSGRINPRPNIKFIRTAHSVFLLDGNNGLGQLVSVRAMEKAIETAMEAGFGVVSARHSNHFGAATYYCKMAAHAGMIGIAITNSPPGIPPWGGRKPYLGTNPISFGFPRDGQPVIVDMSSSNVARGNIILAAKENRPIPEGWAIDADGNPTTDAQKALKGAVLPVGGPKGYALALAVEILSGVVSGAAYGEHVGWIYDDSQEPVNIGHFFMAMNIESFMPKDEYLNRMEHLIAEIKAVPRAKGYDHILLPGERKNIKAGQRLKEGIPIGAVLLNELNEIAASLGIEKLTL</sequence>
<dbReference type="Proteomes" id="UP000199337">
    <property type="component" value="Unassembled WGS sequence"/>
</dbReference>
<keyword evidence="4" id="KW-1185">Reference proteome</keyword>
<dbReference type="EMBL" id="FOOX01000022">
    <property type="protein sequence ID" value="SFH27090.1"/>
    <property type="molecule type" value="Genomic_DNA"/>
</dbReference>
<dbReference type="InterPro" id="IPR043144">
    <property type="entry name" value="Mal/L-sulf/L-lact_DH-like_ah"/>
</dbReference>
<dbReference type="PANTHER" id="PTHR11091:SF0">
    <property type="entry name" value="MALATE DEHYDROGENASE"/>
    <property type="match status" value="1"/>
</dbReference>
<protein>
    <submittedName>
        <fullName evidence="3">Malate/lactate/ureidoglycolate dehydrogenase, LDH2 family</fullName>
    </submittedName>
</protein>
<dbReference type="InterPro" id="IPR043143">
    <property type="entry name" value="Mal/L-sulf/L-lact_DH-like_NADP"/>
</dbReference>
<dbReference type="Gene3D" id="1.10.1530.10">
    <property type="match status" value="1"/>
</dbReference>
<comment type="similarity">
    <text evidence="1">Belongs to the LDH2/MDH2 oxidoreductase family.</text>
</comment>
<gene>
    <name evidence="3" type="ORF">SAMN05660649_04509</name>
</gene>
<evidence type="ECO:0000256" key="1">
    <source>
        <dbReference type="ARBA" id="ARBA00006056"/>
    </source>
</evidence>
<dbReference type="Pfam" id="PF02615">
    <property type="entry name" value="Ldh_2"/>
    <property type="match status" value="1"/>
</dbReference>
<organism evidence="3 4">
    <name type="scientific">Desulfotruncus arcticus DSM 17038</name>
    <dbReference type="NCBI Taxonomy" id="1121424"/>
    <lineage>
        <taxon>Bacteria</taxon>
        <taxon>Bacillati</taxon>
        <taxon>Bacillota</taxon>
        <taxon>Clostridia</taxon>
        <taxon>Eubacteriales</taxon>
        <taxon>Desulfallaceae</taxon>
        <taxon>Desulfotruncus</taxon>
    </lineage>
</organism>
<dbReference type="STRING" id="341036.SAMN05660649_04509"/>
<dbReference type="SUPFAM" id="SSF89733">
    <property type="entry name" value="L-sulfolactate dehydrogenase-like"/>
    <property type="match status" value="1"/>
</dbReference>